<name>A0A1G2U113_9BACT</name>
<sequence>MSEVRSSAEIVPEDMVAALEKLQSDVSEASFLLTSWYTSQDSDSVSRQNLRKTEYGQACGRLRAAVGAARQVGNEIRVVVAEDSEPAGTHTMSKNAYDFVEVGSSLRGEIEPGGSFALKTERTLTNYIARVSHVYFGGYSYYLEAADIAEILGKGGRLEVVPIEPDNPTKP</sequence>
<reference evidence="1 2" key="1">
    <citation type="journal article" date="2016" name="Nat. Commun.">
        <title>Thousands of microbial genomes shed light on interconnected biogeochemical processes in an aquifer system.</title>
        <authorList>
            <person name="Anantharaman K."/>
            <person name="Brown C.T."/>
            <person name="Hug L.A."/>
            <person name="Sharon I."/>
            <person name="Castelle C.J."/>
            <person name="Probst A.J."/>
            <person name="Thomas B.C."/>
            <person name="Singh A."/>
            <person name="Wilkins M.J."/>
            <person name="Karaoz U."/>
            <person name="Brodie E.L."/>
            <person name="Williams K.H."/>
            <person name="Hubbard S.S."/>
            <person name="Banfield J.F."/>
        </authorList>
    </citation>
    <scope>NUCLEOTIDE SEQUENCE [LARGE SCALE GENOMIC DNA]</scope>
</reference>
<organism evidence="1 2">
    <name type="scientific">Candidatus Zambryskibacteria bacterium RIFCSPLOWO2_01_FULL_45_21</name>
    <dbReference type="NCBI Taxonomy" id="1802761"/>
    <lineage>
        <taxon>Bacteria</taxon>
        <taxon>Candidatus Zambryskiibacteriota</taxon>
    </lineage>
</organism>
<dbReference type="EMBL" id="MHWE01000022">
    <property type="protein sequence ID" value="OHB03173.1"/>
    <property type="molecule type" value="Genomic_DNA"/>
</dbReference>
<evidence type="ECO:0000313" key="1">
    <source>
        <dbReference type="EMBL" id="OHB03173.1"/>
    </source>
</evidence>
<accession>A0A1G2U113</accession>
<protein>
    <submittedName>
        <fullName evidence="1">Uncharacterized protein</fullName>
    </submittedName>
</protein>
<proteinExistence type="predicted"/>
<comment type="caution">
    <text evidence="1">The sequence shown here is derived from an EMBL/GenBank/DDBJ whole genome shotgun (WGS) entry which is preliminary data.</text>
</comment>
<dbReference type="AlphaFoldDB" id="A0A1G2U113"/>
<evidence type="ECO:0000313" key="2">
    <source>
        <dbReference type="Proteomes" id="UP000176800"/>
    </source>
</evidence>
<gene>
    <name evidence="1" type="ORF">A3B14_02475</name>
</gene>
<dbReference type="Proteomes" id="UP000176800">
    <property type="component" value="Unassembled WGS sequence"/>
</dbReference>